<keyword evidence="2" id="KW-1185">Reference proteome</keyword>
<proteinExistence type="predicted"/>
<dbReference type="AlphaFoldDB" id="A0A841MVC8"/>
<protein>
    <submittedName>
        <fullName evidence="1">Uncharacterized protein</fullName>
    </submittedName>
</protein>
<accession>A0A841MVC8</accession>
<comment type="caution">
    <text evidence="1">The sequence shown here is derived from an EMBL/GenBank/DDBJ whole genome shotgun (WGS) entry which is preliminary data.</text>
</comment>
<dbReference type="Proteomes" id="UP000588604">
    <property type="component" value="Unassembled WGS sequence"/>
</dbReference>
<reference evidence="1 2" key="1">
    <citation type="submission" date="2020-08" db="EMBL/GenBank/DDBJ databases">
        <title>Genomic Encyclopedia of Type Strains, Phase IV (KMG-IV): sequencing the most valuable type-strain genomes for metagenomic binning, comparative biology and taxonomic classification.</title>
        <authorList>
            <person name="Goeker M."/>
        </authorList>
    </citation>
    <scope>NUCLEOTIDE SEQUENCE [LARGE SCALE GENOMIC DNA]</scope>
    <source>
        <strain evidence="1 2">DSM 102044</strain>
    </source>
</reference>
<evidence type="ECO:0000313" key="2">
    <source>
        <dbReference type="Proteomes" id="UP000588604"/>
    </source>
</evidence>
<organism evidence="1 2">
    <name type="scientific">Algoriphagus iocasae</name>
    <dbReference type="NCBI Taxonomy" id="1836499"/>
    <lineage>
        <taxon>Bacteria</taxon>
        <taxon>Pseudomonadati</taxon>
        <taxon>Bacteroidota</taxon>
        <taxon>Cytophagia</taxon>
        <taxon>Cytophagales</taxon>
        <taxon>Cyclobacteriaceae</taxon>
        <taxon>Algoriphagus</taxon>
    </lineage>
</organism>
<dbReference type="EMBL" id="JACIJO010000003">
    <property type="protein sequence ID" value="MBB6328026.1"/>
    <property type="molecule type" value="Genomic_DNA"/>
</dbReference>
<sequence length="36" mass="4438">MIVVFFVFTYIGFDFLFKIAQRNLLAFINFLRRDDF</sequence>
<name>A0A841MVC8_9BACT</name>
<gene>
    <name evidence="1" type="ORF">FHS59_003669</name>
</gene>
<evidence type="ECO:0000313" key="1">
    <source>
        <dbReference type="EMBL" id="MBB6328026.1"/>
    </source>
</evidence>